<dbReference type="PANTHER" id="PTHR35531">
    <property type="entry name" value="INNER MEMBRANE PROTEIN YBCI-RELATED"/>
    <property type="match status" value="1"/>
</dbReference>
<feature type="transmembrane region" description="Helical" evidence="1">
    <location>
        <begin position="224"/>
        <end position="243"/>
    </location>
</feature>
<dbReference type="Proteomes" id="UP000049127">
    <property type="component" value="Unassembled WGS sequence"/>
</dbReference>
<evidence type="ECO:0000256" key="1">
    <source>
        <dbReference type="SAM" id="Phobius"/>
    </source>
</evidence>
<dbReference type="PANTHER" id="PTHR35531:SF1">
    <property type="entry name" value="INNER MEMBRANE PROTEIN YBCI-RELATED"/>
    <property type="match status" value="1"/>
</dbReference>
<feature type="transmembrane region" description="Helical" evidence="1">
    <location>
        <begin position="151"/>
        <end position="171"/>
    </location>
</feature>
<feature type="transmembrane region" description="Helical" evidence="1">
    <location>
        <begin position="183"/>
        <end position="204"/>
    </location>
</feature>
<keyword evidence="1" id="KW-1133">Transmembrane helix</keyword>
<accession>A0A0C7G821</accession>
<dbReference type="Pfam" id="PF04307">
    <property type="entry name" value="YdjM"/>
    <property type="match status" value="1"/>
</dbReference>
<feature type="transmembrane region" description="Helical" evidence="1">
    <location>
        <begin position="115"/>
        <end position="145"/>
    </location>
</feature>
<keyword evidence="1" id="KW-0472">Membrane</keyword>
<dbReference type="AlphaFoldDB" id="A0A0C7G821"/>
<dbReference type="OrthoDB" id="5459053at2"/>
<feature type="transmembrane region" description="Helical" evidence="1">
    <location>
        <begin position="62"/>
        <end position="79"/>
    </location>
</feature>
<keyword evidence="1" id="KW-0812">Transmembrane</keyword>
<evidence type="ECO:0000313" key="3">
    <source>
        <dbReference type="Proteomes" id="UP000049127"/>
    </source>
</evidence>
<name>A0A0C7G821_PARSO</name>
<evidence type="ECO:0000313" key="2">
    <source>
        <dbReference type="EMBL" id="CEQ02518.1"/>
    </source>
</evidence>
<feature type="transmembrane region" description="Helical" evidence="1">
    <location>
        <begin position="85"/>
        <end position="103"/>
    </location>
</feature>
<protein>
    <submittedName>
        <fullName evidence="2">Membrane protein</fullName>
    </submittedName>
</protein>
<dbReference type="RefSeq" id="WP_055341245.1">
    <property type="nucleotide sequence ID" value="NZ_CDNI01000014.1"/>
</dbReference>
<proteinExistence type="predicted"/>
<sequence>MRGKTHFTIGVLTSLQASMLFNKPLSLMDIAVCSLFSILPDLDTSNSIISNTILNHNVSKKIYKIIIYAVNILIFLISIKINDNFIISSLVTFVAIVILEAKISHGFLRRLFLSLIFILLTISIYLINGKFYFILFTLILAFFPWLKHRKLSHSLLAIFIIGFVLKQIELITNISNLCFFGTIGYSSHLFLGDLFTKSGIPLFYPVSEKKFSLGFLKVGGSLSNFLEIVFVVFLFCLILLTLIKF</sequence>
<dbReference type="InterPro" id="IPR007404">
    <property type="entry name" value="YdjM-like"/>
</dbReference>
<gene>
    <name evidence="2" type="ORF">R28058_02511</name>
</gene>
<reference evidence="2 3" key="1">
    <citation type="submission" date="2015-01" db="EMBL/GenBank/DDBJ databases">
        <authorList>
            <person name="Aslett A.Martin."/>
            <person name="De Silva Nishadi"/>
        </authorList>
    </citation>
    <scope>NUCLEOTIDE SEQUENCE [LARGE SCALE GENOMIC DNA]</scope>
    <source>
        <strain evidence="2 3">R28058</strain>
    </source>
</reference>
<organism evidence="2 3">
    <name type="scientific">Paraclostridium sordellii</name>
    <name type="common">Clostridium sordellii</name>
    <dbReference type="NCBI Taxonomy" id="1505"/>
    <lineage>
        <taxon>Bacteria</taxon>
        <taxon>Bacillati</taxon>
        <taxon>Bacillota</taxon>
        <taxon>Clostridia</taxon>
        <taxon>Peptostreptococcales</taxon>
        <taxon>Peptostreptococcaceae</taxon>
        <taxon>Paraclostridium</taxon>
    </lineage>
</organism>
<dbReference type="EMBL" id="CEKZ01000003">
    <property type="protein sequence ID" value="CEQ02518.1"/>
    <property type="molecule type" value="Genomic_DNA"/>
</dbReference>